<dbReference type="EMBL" id="CP011025">
    <property type="protein sequence ID" value="ATC86680.1"/>
    <property type="molecule type" value="Genomic_DNA"/>
</dbReference>
<keyword evidence="4" id="KW-0408">Iron</keyword>
<organism evidence="6 7">
    <name type="scientific">Pseudoalteromonas arctica A 37-1-2</name>
    <dbReference type="NCBI Taxonomy" id="1117313"/>
    <lineage>
        <taxon>Bacteria</taxon>
        <taxon>Pseudomonadati</taxon>
        <taxon>Pseudomonadota</taxon>
        <taxon>Gammaproteobacteria</taxon>
        <taxon>Alteromonadales</taxon>
        <taxon>Pseudoalteromonadaceae</taxon>
        <taxon>Pseudoalteromonas</taxon>
    </lineage>
</organism>
<accession>A0A290S625</accession>
<evidence type="ECO:0000313" key="7">
    <source>
        <dbReference type="Proteomes" id="UP000016505"/>
    </source>
</evidence>
<dbReference type="SUPFAM" id="SSF51905">
    <property type="entry name" value="FAD/NAD(P)-binding domain"/>
    <property type="match status" value="1"/>
</dbReference>
<evidence type="ECO:0000256" key="4">
    <source>
        <dbReference type="ARBA" id="ARBA00023004"/>
    </source>
</evidence>
<dbReference type="Proteomes" id="UP000016505">
    <property type="component" value="Chromosome I"/>
</dbReference>
<sequence>MIKQNFNEAARENKKQQLNTQFVVAGGGLAGTCAAISAARAGSKVVLIQDRPVLGGNASSEVRLWALGATSHMGNNNRWSREGGVIDEIMLDNLKLNRHGNPLIFDTILLDKVIAEKNITLLLNTSVFDVNKQHSTKIASVEAFCSQNSTHYIISAPLFCDATGDGLVAFNAGAGFRIGAESKAEFGELLASDEENMELLGHTLFFYSKKMDQPISYKAPDFAYSYEQIEAIPRCKDIAGSDSGCKFWWIEFGGIRDTIYETEDIKWELWKLVYGIWDYIKNSGRFDDVENLTLEWVGTIPGKRESRRFEGEYMIKQQDIIEQTQFNDAVSFGGWAIDIHPAEGIYSERPPCSQYHSKGVYQIPYRCFVSRDIENLYYAGRIISATHMAFGSTRVMITCAHGGQAVGAAAAMCNKLNITPKELLQPEHIAQLQQNLNLNGQSIPGIRLDKHNNLAAQASITASSELVFNGFQPSGSRMQLDSSCAQLVAFAKGQGPTISITVFAHKETELTCQLRTSIKHENYTPDVINKTISLSVTAGESTLEFDFSDCSLEMQYGFICFLQNSDIELATTEQLITGTMVVFNKVHKAVSNKGKQTVPENSGLEEFEFWTPARRPNGQNLAIGISPAIHNHQATQVINGFVRPWLQTNAWVADLADPSPTLRLVWPEKVTMRQIVLYFDSDFDHALETVLMEHNEDQVPYCVQTYTIKTDSGEVIAHVTGNYQSINKIDLVEPITTQHLILEFAHPSKNVPAALFEIQIK</sequence>
<dbReference type="RefSeq" id="WP_010552873.1">
    <property type="nucleotide sequence ID" value="NZ_CP011025.1"/>
</dbReference>
<dbReference type="GO" id="GO:0046872">
    <property type="term" value="F:metal ion binding"/>
    <property type="evidence" value="ECO:0007669"/>
    <property type="project" value="UniProtKB-KW"/>
</dbReference>
<evidence type="ECO:0000256" key="5">
    <source>
        <dbReference type="ARBA" id="ARBA00023014"/>
    </source>
</evidence>
<dbReference type="GO" id="GO:0051539">
    <property type="term" value="F:4 iron, 4 sulfur cluster binding"/>
    <property type="evidence" value="ECO:0007669"/>
    <property type="project" value="UniProtKB-KW"/>
</dbReference>
<dbReference type="KEGG" id="part:PARC_a2157"/>
<dbReference type="GO" id="GO:0016491">
    <property type="term" value="F:oxidoreductase activity"/>
    <property type="evidence" value="ECO:0007669"/>
    <property type="project" value="UniProtKB-KW"/>
</dbReference>
<gene>
    <name evidence="6" type="ORF">PARC_a2157</name>
</gene>
<dbReference type="PANTHER" id="PTHR43498">
    <property type="entry name" value="FERREDOXIN:COB-COM HETERODISULFIDE REDUCTASE SUBUNIT A"/>
    <property type="match status" value="1"/>
</dbReference>
<keyword evidence="2" id="KW-0479">Metal-binding</keyword>
<dbReference type="Pfam" id="PF12831">
    <property type="entry name" value="FAD_oxidored"/>
    <property type="match status" value="1"/>
</dbReference>
<evidence type="ECO:0000256" key="2">
    <source>
        <dbReference type="ARBA" id="ARBA00022723"/>
    </source>
</evidence>
<proteinExistence type="predicted"/>
<keyword evidence="3" id="KW-0560">Oxidoreductase</keyword>
<evidence type="ECO:0000256" key="3">
    <source>
        <dbReference type="ARBA" id="ARBA00023002"/>
    </source>
</evidence>
<evidence type="ECO:0000313" key="6">
    <source>
        <dbReference type="EMBL" id="ATC86680.1"/>
    </source>
</evidence>
<evidence type="ECO:0000256" key="1">
    <source>
        <dbReference type="ARBA" id="ARBA00022485"/>
    </source>
</evidence>
<name>A0A290S625_9GAMM</name>
<dbReference type="Gene3D" id="3.50.50.60">
    <property type="entry name" value="FAD/NAD(P)-binding domain"/>
    <property type="match status" value="1"/>
</dbReference>
<dbReference type="OrthoDB" id="9777740at2"/>
<keyword evidence="5" id="KW-0411">Iron-sulfur</keyword>
<dbReference type="AlphaFoldDB" id="A0A290S625"/>
<dbReference type="InterPro" id="IPR036188">
    <property type="entry name" value="FAD/NAD-bd_sf"/>
</dbReference>
<reference evidence="6 7" key="1">
    <citation type="journal article" date="2012" name="J. Bacteriol.">
        <title>Genome sequences of type strains of seven species of the marine bacterium Pseudoalteromonas.</title>
        <authorList>
            <person name="Xie B.B."/>
            <person name="Shu Y.L."/>
            <person name="Qin Q.L."/>
            <person name="Rong J.C."/>
            <person name="Zhang X.Y."/>
            <person name="Chen X.L."/>
            <person name="Shi M."/>
            <person name="He H.L."/>
            <person name="Zhou B.C."/>
            <person name="Zhang Y.Z."/>
        </authorList>
    </citation>
    <scope>NUCLEOTIDE SEQUENCE [LARGE SCALE GENOMIC DNA]</scope>
    <source>
        <strain evidence="6 7">A 37-1-2</strain>
    </source>
</reference>
<protein>
    <recommendedName>
        <fullName evidence="8">FAD dependent oxidoreductase</fullName>
    </recommendedName>
</protein>
<keyword evidence="1" id="KW-0004">4Fe-4S</keyword>
<dbReference type="InterPro" id="IPR039650">
    <property type="entry name" value="HdrA-like"/>
</dbReference>
<dbReference type="PANTHER" id="PTHR43498:SF1">
    <property type="entry name" value="COB--COM HETERODISULFIDE REDUCTASE IRON-SULFUR SUBUNIT A"/>
    <property type="match status" value="1"/>
</dbReference>
<evidence type="ECO:0008006" key="8">
    <source>
        <dbReference type="Google" id="ProtNLM"/>
    </source>
</evidence>